<name>A0A4Y2TMB8_ARAVE</name>
<accession>A0A4Y2TMB8</accession>
<keyword evidence="2" id="KW-1185">Reference proteome</keyword>
<reference evidence="1 2" key="1">
    <citation type="journal article" date="2019" name="Sci. Rep.">
        <title>Orb-weaving spider Araneus ventricosus genome elucidates the spidroin gene catalogue.</title>
        <authorList>
            <person name="Kono N."/>
            <person name="Nakamura H."/>
            <person name="Ohtoshi R."/>
            <person name="Moran D.A.P."/>
            <person name="Shinohara A."/>
            <person name="Yoshida Y."/>
            <person name="Fujiwara M."/>
            <person name="Mori M."/>
            <person name="Tomita M."/>
            <person name="Arakawa K."/>
        </authorList>
    </citation>
    <scope>NUCLEOTIDE SEQUENCE [LARGE SCALE GENOMIC DNA]</scope>
</reference>
<dbReference type="Proteomes" id="UP000499080">
    <property type="component" value="Unassembled WGS sequence"/>
</dbReference>
<comment type="caution">
    <text evidence="1">The sequence shown here is derived from an EMBL/GenBank/DDBJ whole genome shotgun (WGS) entry which is preliminary data.</text>
</comment>
<proteinExistence type="predicted"/>
<dbReference type="AlphaFoldDB" id="A0A4Y2TMB8"/>
<protein>
    <submittedName>
        <fullName evidence="1">Uncharacterized protein</fullName>
    </submittedName>
</protein>
<dbReference type="EMBL" id="BGPR01029779">
    <property type="protein sequence ID" value="GBO01783.1"/>
    <property type="molecule type" value="Genomic_DNA"/>
</dbReference>
<sequence>MVYIDWSSSIPSSVGKGCGLYSASSTIQGKGCVCTLKPSTPIQCVGKGCVYTLKPSTPSIVWERMCLYFEAIHSHPLCERDAVEAIQIPMCGADVFDTLKPSTSIEWGKDVFVR</sequence>
<gene>
    <name evidence="1" type="ORF">AVEN_12539_1</name>
</gene>
<evidence type="ECO:0000313" key="2">
    <source>
        <dbReference type="Proteomes" id="UP000499080"/>
    </source>
</evidence>
<organism evidence="1 2">
    <name type="scientific">Araneus ventricosus</name>
    <name type="common">Orbweaver spider</name>
    <name type="synonym">Epeira ventricosa</name>
    <dbReference type="NCBI Taxonomy" id="182803"/>
    <lineage>
        <taxon>Eukaryota</taxon>
        <taxon>Metazoa</taxon>
        <taxon>Ecdysozoa</taxon>
        <taxon>Arthropoda</taxon>
        <taxon>Chelicerata</taxon>
        <taxon>Arachnida</taxon>
        <taxon>Araneae</taxon>
        <taxon>Araneomorphae</taxon>
        <taxon>Entelegynae</taxon>
        <taxon>Araneoidea</taxon>
        <taxon>Araneidae</taxon>
        <taxon>Araneus</taxon>
    </lineage>
</organism>
<evidence type="ECO:0000313" key="1">
    <source>
        <dbReference type="EMBL" id="GBO01783.1"/>
    </source>
</evidence>